<keyword evidence="2" id="KW-0472">Membrane</keyword>
<dbReference type="GeneID" id="10026624"/>
<dbReference type="Proteomes" id="UP000002669">
    <property type="component" value="Unassembled WGS sequence"/>
</dbReference>
<feature type="compositionally biased region" description="Low complexity" evidence="1">
    <location>
        <begin position="106"/>
        <end position="118"/>
    </location>
</feature>
<keyword evidence="3" id="KW-0732">Signal</keyword>
<dbReference type="eggNOG" id="ENOG502S4KZ">
    <property type="taxonomic scope" value="Eukaryota"/>
</dbReference>
<dbReference type="InParanoid" id="E4UZY2"/>
<keyword evidence="2" id="KW-0812">Transmembrane</keyword>
<organism evidence="6">
    <name type="scientific">Arthroderma gypseum (strain ATCC MYA-4604 / CBS 118893)</name>
    <name type="common">Microsporum gypseum</name>
    <dbReference type="NCBI Taxonomy" id="535722"/>
    <lineage>
        <taxon>Eukaryota</taxon>
        <taxon>Fungi</taxon>
        <taxon>Dikarya</taxon>
        <taxon>Ascomycota</taxon>
        <taxon>Pezizomycotina</taxon>
        <taxon>Eurotiomycetes</taxon>
        <taxon>Eurotiomycetidae</taxon>
        <taxon>Onygenales</taxon>
        <taxon>Arthrodermataceae</taxon>
        <taxon>Nannizzia</taxon>
    </lineage>
</organism>
<keyword evidence="2" id="KW-1133">Transmembrane helix</keyword>
<accession>E4UZY2</accession>
<dbReference type="HOGENOM" id="CLU_060392_0_0_1"/>
<evidence type="ECO:0000256" key="1">
    <source>
        <dbReference type="SAM" id="MobiDB-lite"/>
    </source>
</evidence>
<evidence type="ECO:0000313" key="5">
    <source>
        <dbReference type="EMBL" id="EFR02919.1"/>
    </source>
</evidence>
<evidence type="ECO:0000259" key="4">
    <source>
        <dbReference type="Pfam" id="PF24866"/>
    </source>
</evidence>
<dbReference type="STRING" id="535722.E4UZY2"/>
<reference evidence="6" key="1">
    <citation type="journal article" date="2012" name="MBio">
        <title>Comparative genome analysis of Trichophyton rubrum and related dermatophytes reveals candidate genes involved in infection.</title>
        <authorList>
            <person name="Martinez D.A."/>
            <person name="Oliver B.G."/>
            <person name="Graeser Y."/>
            <person name="Goldberg J.M."/>
            <person name="Li W."/>
            <person name="Martinez-Rossi N.M."/>
            <person name="Monod M."/>
            <person name="Shelest E."/>
            <person name="Barton R.C."/>
            <person name="Birch E."/>
            <person name="Brakhage A.A."/>
            <person name="Chen Z."/>
            <person name="Gurr S.J."/>
            <person name="Heiman D."/>
            <person name="Heitman J."/>
            <person name="Kosti I."/>
            <person name="Rossi A."/>
            <person name="Saif S."/>
            <person name="Samalova M."/>
            <person name="Saunders C.W."/>
            <person name="Shea T."/>
            <person name="Summerbell R.C."/>
            <person name="Xu J."/>
            <person name="Young S."/>
            <person name="Zeng Q."/>
            <person name="Birren B.W."/>
            <person name="Cuomo C.A."/>
            <person name="White T.C."/>
        </authorList>
    </citation>
    <scope>NUCLEOTIDE SEQUENCE [LARGE SCALE GENOMIC DNA]</scope>
    <source>
        <strain evidence="6">ATCC MYA-4604 / CBS 118893</strain>
    </source>
</reference>
<dbReference type="VEuPathDB" id="FungiDB:MGYG_05921"/>
<feature type="transmembrane region" description="Helical" evidence="2">
    <location>
        <begin position="146"/>
        <end position="167"/>
    </location>
</feature>
<feature type="chain" id="PRO_5003188167" description="DUF7732 domain-containing protein" evidence="3">
    <location>
        <begin position="21"/>
        <end position="284"/>
    </location>
</feature>
<protein>
    <recommendedName>
        <fullName evidence="4">DUF7732 domain-containing protein</fullName>
    </recommendedName>
</protein>
<dbReference type="EMBL" id="DS989826">
    <property type="protein sequence ID" value="EFR02919.1"/>
    <property type="molecule type" value="Genomic_DNA"/>
</dbReference>
<feature type="signal peptide" evidence="3">
    <location>
        <begin position="1"/>
        <end position="20"/>
    </location>
</feature>
<dbReference type="PANTHER" id="PTHR42091:SF1">
    <property type="entry name" value="CONSERVED GLYCINE-RICH PROTEIN (AFU_ORTHOLOGUE AFUA_7G02440)"/>
    <property type="match status" value="1"/>
</dbReference>
<evidence type="ECO:0000256" key="3">
    <source>
        <dbReference type="SAM" id="SignalP"/>
    </source>
</evidence>
<keyword evidence="6" id="KW-1185">Reference proteome</keyword>
<proteinExistence type="predicted"/>
<feature type="transmembrane region" description="Helical" evidence="2">
    <location>
        <begin position="264"/>
        <end position="283"/>
    </location>
</feature>
<dbReference type="InterPro" id="IPR056634">
    <property type="entry name" value="DUF7732"/>
</dbReference>
<feature type="domain" description="DUF7732" evidence="4">
    <location>
        <begin position="123"/>
        <end position="248"/>
    </location>
</feature>
<feature type="region of interest" description="Disordered" evidence="1">
    <location>
        <begin position="54"/>
        <end position="118"/>
    </location>
</feature>
<dbReference type="PANTHER" id="PTHR42091">
    <property type="entry name" value="CONSERVED GLYCINE-RICH PROTEIN (AFU_ORTHOLOGUE AFUA_7G02440)"/>
    <property type="match status" value="1"/>
</dbReference>
<gene>
    <name evidence="5" type="ORF">MGYG_05921</name>
</gene>
<dbReference type="RefSeq" id="XP_003171373.1">
    <property type="nucleotide sequence ID" value="XM_003171325.1"/>
</dbReference>
<dbReference type="OrthoDB" id="5425547at2759"/>
<evidence type="ECO:0000256" key="2">
    <source>
        <dbReference type="SAM" id="Phobius"/>
    </source>
</evidence>
<dbReference type="AlphaFoldDB" id="E4UZY2"/>
<evidence type="ECO:0000313" key="6">
    <source>
        <dbReference type="Proteomes" id="UP000002669"/>
    </source>
</evidence>
<dbReference type="Pfam" id="PF24866">
    <property type="entry name" value="DUF7732"/>
    <property type="match status" value="1"/>
</dbReference>
<name>E4UZY2_ARTGP</name>
<feature type="compositionally biased region" description="Gly residues" evidence="1">
    <location>
        <begin position="60"/>
        <end position="97"/>
    </location>
</feature>
<sequence>MKFSVSFALSLLLLSSNVASRNIPPTTDLVASGELEHPETWATFAQGPKHAVNLEKRKGGSSGGGGGRGGGGRSGGGSKGGGKGGGRGGRPRPGGSSGSPPRPANSGGTSPYGSGTPRSFGGFYGGGARVPFAAGGRTPLGRSPSFLPLAALAFFPGLWLYGVYAYHHSDPYIWYNRTAMRDQLFPVTCLCQQYSVCGCEDNNNNTYIDTLLNKSDPNNITSASSIVRIAEANGTMSIFINGTLANGTTAPDDNPKQSMAPPRVLRISGYWPMVFMVLSAVLLL</sequence>
<dbReference type="OMA" id="HASGYWV"/>